<accession>A0A0A9H9V2</accession>
<name>A0A0A9H9V2_ARUDO</name>
<protein>
    <submittedName>
        <fullName evidence="1">Uncharacterized protein</fullName>
    </submittedName>
</protein>
<reference evidence="1" key="2">
    <citation type="journal article" date="2015" name="Data Brief">
        <title>Shoot transcriptome of the giant reed, Arundo donax.</title>
        <authorList>
            <person name="Barrero R.A."/>
            <person name="Guerrero F.D."/>
            <person name="Moolhuijzen P."/>
            <person name="Goolsby J.A."/>
            <person name="Tidwell J."/>
            <person name="Bellgard S.E."/>
            <person name="Bellgard M.I."/>
        </authorList>
    </citation>
    <scope>NUCLEOTIDE SEQUENCE</scope>
    <source>
        <tissue evidence="1">Shoot tissue taken approximately 20 cm above the soil surface</tissue>
    </source>
</reference>
<sequence length="40" mass="4591">MIQSNLHLPKNVVSPSHTIINGAYRLIFFGILELFLHELD</sequence>
<dbReference type="EMBL" id="GBRH01164359">
    <property type="protein sequence ID" value="JAE33537.1"/>
    <property type="molecule type" value="Transcribed_RNA"/>
</dbReference>
<organism evidence="1">
    <name type="scientific">Arundo donax</name>
    <name type="common">Giant reed</name>
    <name type="synonym">Donax arundinaceus</name>
    <dbReference type="NCBI Taxonomy" id="35708"/>
    <lineage>
        <taxon>Eukaryota</taxon>
        <taxon>Viridiplantae</taxon>
        <taxon>Streptophyta</taxon>
        <taxon>Embryophyta</taxon>
        <taxon>Tracheophyta</taxon>
        <taxon>Spermatophyta</taxon>
        <taxon>Magnoliopsida</taxon>
        <taxon>Liliopsida</taxon>
        <taxon>Poales</taxon>
        <taxon>Poaceae</taxon>
        <taxon>PACMAD clade</taxon>
        <taxon>Arundinoideae</taxon>
        <taxon>Arundineae</taxon>
        <taxon>Arundo</taxon>
    </lineage>
</organism>
<evidence type="ECO:0000313" key="1">
    <source>
        <dbReference type="EMBL" id="JAE33537.1"/>
    </source>
</evidence>
<reference evidence="1" key="1">
    <citation type="submission" date="2014-09" db="EMBL/GenBank/DDBJ databases">
        <authorList>
            <person name="Magalhaes I.L.F."/>
            <person name="Oliveira U."/>
            <person name="Santos F.R."/>
            <person name="Vidigal T.H.D.A."/>
            <person name="Brescovit A.D."/>
            <person name="Santos A.J."/>
        </authorList>
    </citation>
    <scope>NUCLEOTIDE SEQUENCE</scope>
    <source>
        <tissue evidence="1">Shoot tissue taken approximately 20 cm above the soil surface</tissue>
    </source>
</reference>
<dbReference type="AlphaFoldDB" id="A0A0A9H9V2"/>
<proteinExistence type="predicted"/>